<organism evidence="1 2">
    <name type="scientific">Phormidium tenue NIES-30</name>
    <dbReference type="NCBI Taxonomy" id="549789"/>
    <lineage>
        <taxon>Bacteria</taxon>
        <taxon>Bacillati</taxon>
        <taxon>Cyanobacteriota</taxon>
        <taxon>Cyanophyceae</taxon>
        <taxon>Oscillatoriophycideae</taxon>
        <taxon>Oscillatoriales</taxon>
        <taxon>Oscillatoriaceae</taxon>
        <taxon>Phormidium</taxon>
    </lineage>
</organism>
<dbReference type="SUPFAM" id="SSF53448">
    <property type="entry name" value="Nucleotide-diphospho-sugar transferases"/>
    <property type="match status" value="1"/>
</dbReference>
<name>A0A1U7JBB9_9CYAN</name>
<reference evidence="1 2" key="1">
    <citation type="submission" date="2016-11" db="EMBL/GenBank/DDBJ databases">
        <title>Draft Genome Sequences of Nine Cyanobacterial Strains from Diverse Habitats.</title>
        <authorList>
            <person name="Zhu T."/>
            <person name="Hou S."/>
            <person name="Lu X."/>
            <person name="Hess W.R."/>
        </authorList>
    </citation>
    <scope>NUCLEOTIDE SEQUENCE [LARGE SCALE GENOMIC DNA]</scope>
    <source>
        <strain evidence="1 2">NIES-30</strain>
    </source>
</reference>
<dbReference type="RefSeq" id="WP_073606889.1">
    <property type="nucleotide sequence ID" value="NZ_MRCG01000001.1"/>
</dbReference>
<dbReference type="InterPro" id="IPR029044">
    <property type="entry name" value="Nucleotide-diphossugar_trans"/>
</dbReference>
<dbReference type="Proteomes" id="UP000185557">
    <property type="component" value="Unassembled WGS sequence"/>
</dbReference>
<dbReference type="STRING" id="549789.NIES30_03145"/>
<dbReference type="OrthoDB" id="5180856at2"/>
<evidence type="ECO:0000313" key="2">
    <source>
        <dbReference type="Proteomes" id="UP000185557"/>
    </source>
</evidence>
<keyword evidence="2" id="KW-1185">Reference proteome</keyword>
<dbReference type="AlphaFoldDB" id="A0A1U7JBB9"/>
<comment type="caution">
    <text evidence="1">The sequence shown here is derived from an EMBL/GenBank/DDBJ whole genome shotgun (WGS) entry which is preliminary data.</text>
</comment>
<sequence>MPCSTPVAFLIFRRPDLTARVFEAIRQAQPKKLFVIADGPRNEEENVLCQHARAVTENVNWDCEVLRNYSSINLGCKKRVCSGLDWAFENSEELIILEDDCLPNPSFFQYCTDLLKRHRNDQRIMLISGFNKQGVWKDSDNDYFFSNLGGIWGWASWRRAWKLNDPEMSDLEEFASKKYFEYLLGFELGNIRKKQMLSIAKNSESTWDFQWGFSRHKNSGLACVPSKNLVKNIGFRHDSTHTFRESFKHPKVYSLSLPIRTNKFIVPDHDYDVAFFQKNERNLAYILKLNIKKAKKLLFSR</sequence>
<protein>
    <submittedName>
        <fullName evidence="1">Hemolytic protein HlpA-like protein</fullName>
    </submittedName>
</protein>
<proteinExistence type="predicted"/>
<dbReference type="EMBL" id="MRCG01000001">
    <property type="protein sequence ID" value="OKH51078.1"/>
    <property type="molecule type" value="Genomic_DNA"/>
</dbReference>
<evidence type="ECO:0000313" key="1">
    <source>
        <dbReference type="EMBL" id="OKH51078.1"/>
    </source>
</evidence>
<accession>A0A1U7JBB9</accession>
<dbReference type="Gene3D" id="3.90.550.10">
    <property type="entry name" value="Spore Coat Polysaccharide Biosynthesis Protein SpsA, Chain A"/>
    <property type="match status" value="1"/>
</dbReference>
<gene>
    <name evidence="1" type="ORF">NIES30_03145</name>
</gene>